<feature type="coiled-coil region" evidence="1">
    <location>
        <begin position="94"/>
        <end position="121"/>
    </location>
</feature>
<dbReference type="Pfam" id="PF00078">
    <property type="entry name" value="RVT_1"/>
    <property type="match status" value="1"/>
</dbReference>
<dbReference type="Proteomes" id="UP001231189">
    <property type="component" value="Unassembled WGS sequence"/>
</dbReference>
<dbReference type="Pfam" id="PF03732">
    <property type="entry name" value="Retrotrans_gag"/>
    <property type="match status" value="1"/>
</dbReference>
<evidence type="ECO:0000313" key="6">
    <source>
        <dbReference type="Proteomes" id="UP001231189"/>
    </source>
</evidence>
<feature type="domain" description="Reverse transcriptase" evidence="3">
    <location>
        <begin position="876"/>
        <end position="948"/>
    </location>
</feature>
<feature type="compositionally biased region" description="Acidic residues" evidence="2">
    <location>
        <begin position="743"/>
        <end position="755"/>
    </location>
</feature>
<dbReference type="InterPro" id="IPR000477">
    <property type="entry name" value="RT_dom"/>
</dbReference>
<dbReference type="InterPro" id="IPR043502">
    <property type="entry name" value="DNA/RNA_pol_sf"/>
</dbReference>
<proteinExistence type="predicted"/>
<feature type="compositionally biased region" description="Polar residues" evidence="2">
    <location>
        <begin position="1032"/>
        <end position="1041"/>
    </location>
</feature>
<feature type="region of interest" description="Disordered" evidence="2">
    <location>
        <begin position="695"/>
        <end position="770"/>
    </location>
</feature>
<feature type="compositionally biased region" description="Basic residues" evidence="2">
    <location>
        <begin position="722"/>
        <end position="736"/>
    </location>
</feature>
<dbReference type="PANTHER" id="PTHR33223">
    <property type="entry name" value="CCHC-TYPE DOMAIN-CONTAINING PROTEIN"/>
    <property type="match status" value="1"/>
</dbReference>
<name>A0AAD8RIA9_LOLMU</name>
<feature type="compositionally biased region" description="Pro residues" evidence="2">
    <location>
        <begin position="226"/>
        <end position="237"/>
    </location>
</feature>
<feature type="compositionally biased region" description="Basic and acidic residues" evidence="2">
    <location>
        <begin position="238"/>
        <end position="254"/>
    </location>
</feature>
<feature type="compositionally biased region" description="Basic and acidic residues" evidence="2">
    <location>
        <begin position="296"/>
        <end position="328"/>
    </location>
</feature>
<feature type="compositionally biased region" description="Pro residues" evidence="2">
    <location>
        <begin position="256"/>
        <end position="265"/>
    </location>
</feature>
<organism evidence="5 6">
    <name type="scientific">Lolium multiflorum</name>
    <name type="common">Italian ryegrass</name>
    <name type="synonym">Lolium perenne subsp. multiflorum</name>
    <dbReference type="NCBI Taxonomy" id="4521"/>
    <lineage>
        <taxon>Eukaryota</taxon>
        <taxon>Viridiplantae</taxon>
        <taxon>Streptophyta</taxon>
        <taxon>Embryophyta</taxon>
        <taxon>Tracheophyta</taxon>
        <taxon>Spermatophyta</taxon>
        <taxon>Magnoliopsida</taxon>
        <taxon>Liliopsida</taxon>
        <taxon>Poales</taxon>
        <taxon>Poaceae</taxon>
        <taxon>BOP clade</taxon>
        <taxon>Pooideae</taxon>
        <taxon>Poodae</taxon>
        <taxon>Poeae</taxon>
        <taxon>Poeae Chloroplast Group 2 (Poeae type)</taxon>
        <taxon>Loliodinae</taxon>
        <taxon>Loliinae</taxon>
        <taxon>Lolium</taxon>
    </lineage>
</organism>
<feature type="compositionally biased region" description="Low complexity" evidence="2">
    <location>
        <begin position="329"/>
        <end position="348"/>
    </location>
</feature>
<feature type="domain" description="Retrotransposon gag" evidence="4">
    <location>
        <begin position="472"/>
        <end position="560"/>
    </location>
</feature>
<comment type="caution">
    <text evidence="5">The sequence shown here is derived from an EMBL/GenBank/DDBJ whole genome shotgun (WGS) entry which is preliminary data.</text>
</comment>
<evidence type="ECO:0008006" key="7">
    <source>
        <dbReference type="Google" id="ProtNLM"/>
    </source>
</evidence>
<evidence type="ECO:0000259" key="4">
    <source>
        <dbReference type="Pfam" id="PF03732"/>
    </source>
</evidence>
<evidence type="ECO:0000256" key="1">
    <source>
        <dbReference type="SAM" id="Coils"/>
    </source>
</evidence>
<keyword evidence="6" id="KW-1185">Reference proteome</keyword>
<dbReference type="AlphaFoldDB" id="A0AAD8RIA9"/>
<dbReference type="SUPFAM" id="SSF56672">
    <property type="entry name" value="DNA/RNA polymerases"/>
    <property type="match status" value="1"/>
</dbReference>
<feature type="compositionally biased region" description="Basic and acidic residues" evidence="2">
    <location>
        <begin position="711"/>
        <end position="721"/>
    </location>
</feature>
<dbReference type="EMBL" id="JAUUTY010000006">
    <property type="protein sequence ID" value="KAK1620694.1"/>
    <property type="molecule type" value="Genomic_DNA"/>
</dbReference>
<evidence type="ECO:0000256" key="2">
    <source>
        <dbReference type="SAM" id="MobiDB-lite"/>
    </source>
</evidence>
<dbReference type="PANTHER" id="PTHR33223:SF10">
    <property type="entry name" value="AMINOTRANSFERASE-LIKE PLANT MOBILE DOMAIN-CONTAINING PROTEIN"/>
    <property type="match status" value="1"/>
</dbReference>
<sequence>MSRERPRRDSSSEDLLSPEEMVAQTRMDAVYRSDIINKPITPEDVAALEAKRVELLATAKKFKDTAVAMLEERKHAAVFVEDFIQREQEVDEGLAKVKELRKHWEDKIVEAHQEVAKVRRELIAPRKITFATPTEQQPFATPKDNMTKAAEILKKNNEEIDIDYVRTLVASAVRQQSKADTSRKLESNPEHCVSTAQKDAHANHHRDDESRTGSSERRRKAREHPNPIPVPSKTPPSDPRKGKDAMYSGRDKYRNPSPPPNGYPRPPRRRSPAGNTRPQGHGGIVIRDNVLPSRNRNRERTPEPRRNQNNNREPEPRRSRDEERDPEPRGAGTTRAASATAKAATGAGAHREGGENRRRKQGRTGPSQVSHHLAVAAEVEAEATAGDLALAHGLPPRLARARERSTNTEPTTSVRSAFGMIREEPKPRMNLKLPGNLKNYDGTERPDTWIEDYYNALTFAGGTPNIVCRMLQLYLVGPARIWLSDLEKNSIFCWFDLKTAFEKHFRGTYKRPATASDLQACIQKKGESSRNFLTRWLACRNECENVDHTTAMYAFIGGLQRGGLLRHKLTCLANANKLTLDEMISIASDHTAADDDAGGDIAATAISLHQQKKNRDNGNNSSHKRKNPDDQKSGGSEMVAMAFQRGGQGGGRGRGREGGAGRGQQHGTEVTAGGSRAPQTYEEYRDMPCLAHLDPATGKSTHTNRNCKWVNDLKNDPEAGYKRARKHRPRGKGGKGKNKDKEEDSSEAMDEDDNSPDPKAGSAGKSNPFEKKSVGAYHTFLGTPTEDHPAIVPKECYALVVSPRIDGYDFSKCLMDGGASLNIMYLETLERMNLTKEQLKHSNRVSRRGSGPTYHKFHARACYIYNKLKILGPNGATYQRTMQRCLKDQIGRNVHAYVDDIAVMTRKGSDLISDLTETFENLRRYKMMLNPLKCVFGVPAGKLLGFNVSNRGIEQQRIEESDWDETVLTQLGLRWRSKKVEEADDGETDDELDGDRDEGDGGGVVGEDVPELLLLRGLSEEEEDTTAAPSPRSAQRTAANYDSKNSNLRLVFLVLRTN</sequence>
<evidence type="ECO:0000313" key="5">
    <source>
        <dbReference type="EMBL" id="KAK1620694.1"/>
    </source>
</evidence>
<evidence type="ECO:0000259" key="3">
    <source>
        <dbReference type="Pfam" id="PF00078"/>
    </source>
</evidence>
<reference evidence="5" key="1">
    <citation type="submission" date="2023-07" db="EMBL/GenBank/DDBJ databases">
        <title>A chromosome-level genome assembly of Lolium multiflorum.</title>
        <authorList>
            <person name="Chen Y."/>
            <person name="Copetti D."/>
            <person name="Kolliker R."/>
            <person name="Studer B."/>
        </authorList>
    </citation>
    <scope>NUCLEOTIDE SEQUENCE</scope>
    <source>
        <strain evidence="5">02402/16</strain>
        <tissue evidence="5">Leaf</tissue>
    </source>
</reference>
<feature type="compositionally biased region" description="Acidic residues" evidence="2">
    <location>
        <begin position="982"/>
        <end position="1000"/>
    </location>
</feature>
<feature type="compositionally biased region" description="Basic and acidic residues" evidence="2">
    <location>
        <begin position="180"/>
        <end position="189"/>
    </location>
</feature>
<feature type="region of interest" description="Disordered" evidence="2">
    <location>
        <begin position="172"/>
        <end position="370"/>
    </location>
</feature>
<dbReference type="Gene3D" id="3.30.70.270">
    <property type="match status" value="1"/>
</dbReference>
<keyword evidence="1" id="KW-0175">Coiled coil</keyword>
<feature type="region of interest" description="Disordered" evidence="2">
    <location>
        <begin position="609"/>
        <end position="678"/>
    </location>
</feature>
<dbReference type="InterPro" id="IPR005162">
    <property type="entry name" value="Retrotrans_gag_dom"/>
</dbReference>
<accession>A0AAD8RIA9</accession>
<protein>
    <recommendedName>
        <fullName evidence="7">Retrotransposon gag domain-containing protein</fullName>
    </recommendedName>
</protein>
<feature type="compositionally biased region" description="Basic and acidic residues" evidence="2">
    <location>
        <begin position="198"/>
        <end position="216"/>
    </location>
</feature>
<feature type="region of interest" description="Disordered" evidence="2">
    <location>
        <begin position="979"/>
        <end position="1041"/>
    </location>
</feature>
<gene>
    <name evidence="5" type="ORF">QYE76_026211</name>
</gene>
<dbReference type="InterPro" id="IPR043128">
    <property type="entry name" value="Rev_trsase/Diguanyl_cyclase"/>
</dbReference>